<dbReference type="Pfam" id="PF01012">
    <property type="entry name" value="ETF"/>
    <property type="match status" value="1"/>
</dbReference>
<dbReference type="RefSeq" id="WP_261377851.1">
    <property type="nucleotide sequence ID" value="NZ_ML675584.1"/>
</dbReference>
<evidence type="ECO:0000256" key="1">
    <source>
        <dbReference type="ARBA" id="ARBA00005817"/>
    </source>
</evidence>
<dbReference type="Proteomes" id="UP000315289">
    <property type="component" value="Unassembled WGS sequence"/>
</dbReference>
<sequence length="431" mass="48791">MNENMKEAINQTALTQEKKEVDSINKKNETCKYRNLYVIIEQVDGTIIPVGLEMLSEARRLINDFNKKYSLNEKVIAVILGNGIKHLCMELIYYGADAVIYADDPKLNYHINQTYTKVIVQIATDAKCIEKISPEYSKEFKRPRYMFFAADSTGRHLSSTVLAELGSGLASDINKLVIEDIEFRHEHKTKGQMLTYEKTLLMYRPDFSGFLWTTILCLDNKNPDIKRDYHPQACSIIPGVFEPLEKDMSRTGIIEEYIPEFEVKDLDIRILSRNVLKDMIDFSSFKTIISFGRGIKESPEENIKLIEKLAKLLNAEIGISLPISKKPFKLSDKMNSLYITPERVIGTSGQKVEPTIYIALGISGATQHLAGMKNSGFVIAVNPDENAPIKNECDVFIKGRIEDVLPVMIEELEREKMTQTKEGGSTILGTV</sequence>
<dbReference type="Gene3D" id="3.40.50.1220">
    <property type="entry name" value="TPP-binding domain"/>
    <property type="match status" value="1"/>
</dbReference>
<dbReference type="SUPFAM" id="SSF52467">
    <property type="entry name" value="DHS-like NAD/FAD-binding domain"/>
    <property type="match status" value="1"/>
</dbReference>
<dbReference type="PANTHER" id="PTHR43153:SF1">
    <property type="entry name" value="ELECTRON TRANSFER FLAVOPROTEIN SUBUNIT ALPHA, MITOCHONDRIAL"/>
    <property type="match status" value="1"/>
</dbReference>
<evidence type="ECO:0000259" key="2">
    <source>
        <dbReference type="SMART" id="SM00893"/>
    </source>
</evidence>
<name>A0A557SUZ1_9ARCH</name>
<comment type="similarity">
    <text evidence="1">Belongs to the ETF alpha-subunit/FixB family.</text>
</comment>
<dbReference type="InterPro" id="IPR029035">
    <property type="entry name" value="DHS-like_NAD/FAD-binding_dom"/>
</dbReference>
<dbReference type="Gene3D" id="3.40.50.620">
    <property type="entry name" value="HUPs"/>
    <property type="match status" value="1"/>
</dbReference>
<keyword evidence="4" id="KW-1185">Reference proteome</keyword>
<protein>
    <submittedName>
        <fullName evidence="3">Putative electron transfer flavoprotein, alpha subunit</fullName>
    </submittedName>
</protein>
<proteinExistence type="inferred from homology"/>
<evidence type="ECO:0000313" key="3">
    <source>
        <dbReference type="EMBL" id="TVP40401.1"/>
    </source>
</evidence>
<dbReference type="AlphaFoldDB" id="A0A557SUZ1"/>
<dbReference type="InterPro" id="IPR001308">
    <property type="entry name" value="ETF_a/FixB"/>
</dbReference>
<dbReference type="SMART" id="SM00893">
    <property type="entry name" value="ETF"/>
    <property type="match status" value="1"/>
</dbReference>
<dbReference type="GO" id="GO:0050660">
    <property type="term" value="F:flavin adenine dinucleotide binding"/>
    <property type="evidence" value="ECO:0007669"/>
    <property type="project" value="InterPro"/>
</dbReference>
<dbReference type="SUPFAM" id="SSF52402">
    <property type="entry name" value="Adenine nucleotide alpha hydrolases-like"/>
    <property type="match status" value="1"/>
</dbReference>
<organism evidence="3 4">
    <name type="scientific">Candidatus Nitrosocosmicus arcticus</name>
    <dbReference type="NCBI Taxonomy" id="2035267"/>
    <lineage>
        <taxon>Archaea</taxon>
        <taxon>Nitrososphaerota</taxon>
        <taxon>Nitrososphaeria</taxon>
        <taxon>Nitrososphaerales</taxon>
        <taxon>Nitrososphaeraceae</taxon>
        <taxon>Candidatus Nitrosocosmicus</taxon>
    </lineage>
</organism>
<evidence type="ECO:0000313" key="4">
    <source>
        <dbReference type="Proteomes" id="UP000315289"/>
    </source>
</evidence>
<accession>A0A557SUZ1</accession>
<dbReference type="GO" id="GO:0009055">
    <property type="term" value="F:electron transfer activity"/>
    <property type="evidence" value="ECO:0007669"/>
    <property type="project" value="InterPro"/>
</dbReference>
<comment type="caution">
    <text evidence="3">The sequence shown here is derived from an EMBL/GenBank/DDBJ whole genome shotgun (WGS) entry which is preliminary data.</text>
</comment>
<dbReference type="EMBL" id="VOAH01000008">
    <property type="protein sequence ID" value="TVP40401.1"/>
    <property type="molecule type" value="Genomic_DNA"/>
</dbReference>
<dbReference type="InterPro" id="IPR014730">
    <property type="entry name" value="ETF_a/b_N"/>
</dbReference>
<dbReference type="Pfam" id="PF00766">
    <property type="entry name" value="ETF_alpha"/>
    <property type="match status" value="1"/>
</dbReference>
<reference evidence="3 4" key="1">
    <citation type="journal article" date="2019" name="Front. Microbiol.">
        <title>Ammonia Oxidation by the Arctic Terrestrial Thaumarchaeote Candidatus Nitrosocosmicus arcticus Is Stimulated by Increasing Temperatures.</title>
        <authorList>
            <person name="Alves R.J.E."/>
            <person name="Kerou M."/>
            <person name="Zappe A."/>
            <person name="Bittner R."/>
            <person name="Abby S.S."/>
            <person name="Schmidt H.A."/>
            <person name="Pfeifer K."/>
            <person name="Schleper C."/>
        </authorList>
    </citation>
    <scope>NUCLEOTIDE SEQUENCE [LARGE SCALE GENOMIC DNA]</scope>
    <source>
        <strain evidence="3 4">Kfb</strain>
    </source>
</reference>
<dbReference type="GO" id="GO:0033539">
    <property type="term" value="P:fatty acid beta-oxidation using acyl-CoA dehydrogenase"/>
    <property type="evidence" value="ECO:0007669"/>
    <property type="project" value="TreeGrafter"/>
</dbReference>
<dbReference type="InterPro" id="IPR014731">
    <property type="entry name" value="ETF_asu_C"/>
</dbReference>
<dbReference type="PANTHER" id="PTHR43153">
    <property type="entry name" value="ELECTRON TRANSFER FLAVOPROTEIN ALPHA"/>
    <property type="match status" value="1"/>
</dbReference>
<dbReference type="InterPro" id="IPR014729">
    <property type="entry name" value="Rossmann-like_a/b/a_fold"/>
</dbReference>
<gene>
    <name evidence="3" type="primary">etfA</name>
    <name evidence="3" type="ORF">NARC_80131</name>
</gene>
<feature type="domain" description="Electron transfer flavoprotein alpha/beta-subunit N-terminal" evidence="2">
    <location>
        <begin position="36"/>
        <end position="273"/>
    </location>
</feature>